<feature type="transmembrane region" description="Helical" evidence="12">
    <location>
        <begin position="902"/>
        <end position="922"/>
    </location>
</feature>
<keyword evidence="9 12" id="KW-1133">Transmembrane helix</keyword>
<evidence type="ECO:0000256" key="12">
    <source>
        <dbReference type="SAM" id="Phobius"/>
    </source>
</evidence>
<feature type="transmembrane region" description="Helical" evidence="12">
    <location>
        <begin position="1434"/>
        <end position="1455"/>
    </location>
</feature>
<evidence type="ECO:0000256" key="3">
    <source>
        <dbReference type="ARBA" id="ARBA00022448"/>
    </source>
</evidence>
<feature type="transmembrane region" description="Helical" evidence="12">
    <location>
        <begin position="720"/>
        <end position="751"/>
    </location>
</feature>
<dbReference type="SFLD" id="SFLDG00002">
    <property type="entry name" value="C1.7:_P-type_atpase_like"/>
    <property type="match status" value="1"/>
</dbReference>
<keyword evidence="3" id="KW-0813">Transport</keyword>
<dbReference type="NCBIfam" id="TIGR01494">
    <property type="entry name" value="ATPase_P-type"/>
    <property type="match status" value="2"/>
</dbReference>
<dbReference type="InterPro" id="IPR018303">
    <property type="entry name" value="ATPase_P-typ_P_site"/>
</dbReference>
<evidence type="ECO:0000256" key="7">
    <source>
        <dbReference type="ARBA" id="ARBA00022840"/>
    </source>
</evidence>
<dbReference type="InterPro" id="IPR044492">
    <property type="entry name" value="P_typ_ATPase_HD_dom"/>
</dbReference>
<dbReference type="InterPro" id="IPR001757">
    <property type="entry name" value="P_typ_ATPase"/>
</dbReference>
<organism evidence="14 15">
    <name type="scientific">Paenibacillus aestuarii</name>
    <dbReference type="NCBI Taxonomy" id="516965"/>
    <lineage>
        <taxon>Bacteria</taxon>
        <taxon>Bacillati</taxon>
        <taxon>Bacillota</taxon>
        <taxon>Bacilli</taxon>
        <taxon>Bacillales</taxon>
        <taxon>Paenibacillaceae</taxon>
        <taxon>Paenibacillus</taxon>
    </lineage>
</organism>
<dbReference type="SFLD" id="SFLDF00027">
    <property type="entry name" value="p-type_atpase"/>
    <property type="match status" value="1"/>
</dbReference>
<dbReference type="PROSITE" id="PS00154">
    <property type="entry name" value="ATPASE_E1_E2"/>
    <property type="match status" value="1"/>
</dbReference>
<dbReference type="InterPro" id="IPR023299">
    <property type="entry name" value="ATPase_P-typ_cyto_dom_N"/>
</dbReference>
<dbReference type="Gene3D" id="3.40.1110.10">
    <property type="entry name" value="Calcium-transporting ATPase, cytoplasmic domain N"/>
    <property type="match status" value="2"/>
</dbReference>
<dbReference type="Gene3D" id="1.20.1110.10">
    <property type="entry name" value="Calcium-transporting ATPase, transmembrane domain"/>
    <property type="match status" value="1"/>
</dbReference>
<proteinExistence type="inferred from homology"/>
<evidence type="ECO:0000256" key="4">
    <source>
        <dbReference type="ARBA" id="ARBA00022553"/>
    </source>
</evidence>
<evidence type="ECO:0000256" key="1">
    <source>
        <dbReference type="ARBA" id="ARBA00004141"/>
    </source>
</evidence>
<accession>A0ABW0K212</accession>
<comment type="caution">
    <text evidence="14">The sequence shown here is derived from an EMBL/GenBank/DDBJ whole genome shotgun (WGS) entry which is preliminary data.</text>
</comment>
<dbReference type="InterPro" id="IPR036412">
    <property type="entry name" value="HAD-like_sf"/>
</dbReference>
<sequence>MSIARNKERFLRILPGRMRIEIYGLQGNQATANLFMQAFRARKGIYQAEPCLLTGRLLILYDDKQITCEEIFRIIRRLELEGQAASPIKPALEQALDATADNEQADAACSASAALEVKQEVAVTLAPELALPDDMRVIPHKSNPSRPRPAGKIPLPLALSIGGLAVLGAKQLLMGRTALARSPAPFFMSAFLSVVTGYPFLKRGIHNFSQKREINADLVLGTSALALALIRENLVALAGISILQYVSWKRSQSVLHEQEEFALPPDIQAYSEKAGKIGIAAAAATWALTRNPLRAIAVLLAANPRPMILPAKCAWSQAELISDERHYVMPDKGSLSQLARTKTILIEDTSLLFDQPDIEEIACVTGNEEEADKIICSAASIMAKSSHPWKEAVWDKAKRTCRTIRTAFHVEEQEQGIRGQINGDTLLLGSLAYVGAHGIDCSAYELKAKRLMKTGSGVLFVAKFGAKGGECLGMLVRLQETAMNQHGHTVAAFVDKGCSFQLLHNSLHLSPDQLAKQGLELSWSQREQGEILEIIAAMQQRGEEVLFVASPESNPLNRFYKEAGLPSVTVDELAGLLQTADYAGIIDQTIHEHASVTRKWNLVGTTMATMGMISAPVVNLAADALSLIFMSRSQKISAAYPVTSTPMPRAEIAAAAEIPVWHALSPEQVTGNFGVHERLGLTSEQVASFRNRYGPNRLDSKAPTPWLVSYLGQFKEFTTLILLGTSVLALFTGGLFDGLAMGTILLANAAIGTIQERKAEKVVETLNQFQPPACRTIRDGALVDMSATELVPGDIICLEAGDRIPADIRLLNAWNMRVNEAALTGESLPVDKSESSLRADCPLSEQKNMLFMGTDVCGGKGTGIVVRTGMQTEMGHLMSLMKNQEKEVTPLQAKVTSISKKFVKGALVAGGLVFVTGLLRGIPITQMITTSITLAASAIPEGLPVTITIALSAGIFRMAKKNALIRKLSSLETLGRTTIICTDKTGTLTKNEMTVKSLATTHRSWAVTGEGYEPVGSFAEVDPEAAASSELLSKTQESRAIGEDPDVRRILQICLLCNNSKLEQENERWITKGDPTEGALLSLAAKTGQWDKDMTQWHRSLEIPFDSGTAKMSVVCRDTEAQQECYVFSKGAVETILRHSNRYQKNGEVFPLTEEQKQLILQQNEKLSSEALRVLAFAYRRIEEHEGEDGVDEKELIYVGMAGMMDPPKPEVEHSIREAVDLGVKPVMITGDHPITAIAIAKQLGIYSGREQVVTGHELERMSDDELEQIVDHVSIFARVTPEHKLRIVTAYQKRGHIVAMTGDGVNDTPAIKQANVGIAMGRTGTEVTKETADMVLTEDHFGTIVEGVKEGRTIIGNIRKALGCLLTGNLAEIIVTSSAVMMGLPIPLVPIQILLMNLLTDALPAMILAVNPGNKTKQTKRTDIVDKELYRKVITRGVLLGVGAIGLFAASLAAGAPVPVAQSMAFATLVAGQLIQTFSWRQEGSDETLRDWTKDRFLLGALGVSWLALLAALYIPPVAGFFHTAPLAIRHWVPILGVAGSISLLSKPLLGLVTRVQENNKMPSIGEYASAAA</sequence>
<dbReference type="PANTHER" id="PTHR43294:SF20">
    <property type="entry name" value="P-TYPE ATPASE"/>
    <property type="match status" value="1"/>
</dbReference>
<evidence type="ECO:0000256" key="10">
    <source>
        <dbReference type="ARBA" id="ARBA00023065"/>
    </source>
</evidence>
<dbReference type="InterPro" id="IPR008250">
    <property type="entry name" value="ATPase_P-typ_transduc_dom_A_sf"/>
</dbReference>
<keyword evidence="15" id="KW-1185">Reference proteome</keyword>
<dbReference type="Gene3D" id="3.40.50.1000">
    <property type="entry name" value="HAD superfamily/HAD-like"/>
    <property type="match status" value="1"/>
</dbReference>
<reference evidence="15" key="1">
    <citation type="journal article" date="2019" name="Int. J. Syst. Evol. Microbiol.">
        <title>The Global Catalogue of Microorganisms (GCM) 10K type strain sequencing project: providing services to taxonomists for standard genome sequencing and annotation.</title>
        <authorList>
            <consortium name="The Broad Institute Genomics Platform"/>
            <consortium name="The Broad Institute Genome Sequencing Center for Infectious Disease"/>
            <person name="Wu L."/>
            <person name="Ma J."/>
        </authorList>
    </citation>
    <scope>NUCLEOTIDE SEQUENCE [LARGE SCALE GENOMIC DNA]</scope>
    <source>
        <strain evidence="15">KACC 11904</strain>
    </source>
</reference>
<dbReference type="InterPro" id="IPR023298">
    <property type="entry name" value="ATPase_P-typ_TM_dom_sf"/>
</dbReference>
<feature type="transmembrane region" description="Helical" evidence="12">
    <location>
        <begin position="1363"/>
        <end position="1385"/>
    </location>
</feature>
<dbReference type="InterPro" id="IPR023214">
    <property type="entry name" value="HAD_sf"/>
</dbReference>
<evidence type="ECO:0000256" key="5">
    <source>
        <dbReference type="ARBA" id="ARBA00022692"/>
    </source>
</evidence>
<dbReference type="PRINTS" id="PR00119">
    <property type="entry name" value="CATATPASE"/>
</dbReference>
<feature type="transmembrane region" description="Helical" evidence="12">
    <location>
        <begin position="1536"/>
        <end position="1554"/>
    </location>
</feature>
<evidence type="ECO:0000256" key="11">
    <source>
        <dbReference type="ARBA" id="ARBA00023136"/>
    </source>
</evidence>
<dbReference type="PRINTS" id="PR00120">
    <property type="entry name" value="HATPASE"/>
</dbReference>
<name>A0ABW0K212_9BACL</name>
<keyword evidence="5 12" id="KW-0812">Transmembrane</keyword>
<dbReference type="RefSeq" id="WP_270884221.1">
    <property type="nucleotide sequence ID" value="NZ_JAQFVF010000065.1"/>
</dbReference>
<feature type="transmembrane region" description="Helical" evidence="12">
    <location>
        <begin position="942"/>
        <end position="959"/>
    </location>
</feature>
<evidence type="ECO:0000313" key="15">
    <source>
        <dbReference type="Proteomes" id="UP001596044"/>
    </source>
</evidence>
<feature type="transmembrane region" description="Helical" evidence="12">
    <location>
        <begin position="1498"/>
        <end position="1516"/>
    </location>
</feature>
<dbReference type="SUPFAM" id="SSF56784">
    <property type="entry name" value="HAD-like"/>
    <property type="match status" value="1"/>
</dbReference>
<dbReference type="Pfam" id="PF19991">
    <property type="entry name" value="HMA_2"/>
    <property type="match status" value="1"/>
</dbReference>
<dbReference type="SMART" id="SM00831">
    <property type="entry name" value="Cation_ATPase_N"/>
    <property type="match status" value="1"/>
</dbReference>
<comment type="subcellular location">
    <subcellularLocation>
        <location evidence="1">Membrane</location>
        <topology evidence="1">Multi-pass membrane protein</topology>
    </subcellularLocation>
</comment>
<dbReference type="PANTHER" id="PTHR43294">
    <property type="entry name" value="SODIUM/POTASSIUM-TRANSPORTING ATPASE SUBUNIT ALPHA"/>
    <property type="match status" value="1"/>
</dbReference>
<evidence type="ECO:0000259" key="13">
    <source>
        <dbReference type="SMART" id="SM00831"/>
    </source>
</evidence>
<dbReference type="SUPFAM" id="SSF81653">
    <property type="entry name" value="Calcium ATPase, transduction domain A"/>
    <property type="match status" value="1"/>
</dbReference>
<protein>
    <submittedName>
        <fullName evidence="14">HAD-IC family P-type ATPase</fullName>
    </submittedName>
</protein>
<feature type="domain" description="Cation-transporting P-type ATPase N-terminal" evidence="13">
    <location>
        <begin position="660"/>
        <end position="734"/>
    </location>
</feature>
<dbReference type="EMBL" id="JBHSMJ010000007">
    <property type="protein sequence ID" value="MFC5447430.1"/>
    <property type="molecule type" value="Genomic_DNA"/>
</dbReference>
<dbReference type="SFLD" id="SFLDS00003">
    <property type="entry name" value="Haloacid_Dehalogenase"/>
    <property type="match status" value="1"/>
</dbReference>
<dbReference type="InterPro" id="IPR050510">
    <property type="entry name" value="Cation_transp_ATPase_P-type"/>
</dbReference>
<gene>
    <name evidence="14" type="ORF">ACFPOG_04120</name>
</gene>
<keyword evidence="6" id="KW-0547">Nucleotide-binding</keyword>
<dbReference type="Proteomes" id="UP001596044">
    <property type="component" value="Unassembled WGS sequence"/>
</dbReference>
<dbReference type="Pfam" id="PF00690">
    <property type="entry name" value="Cation_ATPase_N"/>
    <property type="match status" value="1"/>
</dbReference>
<evidence type="ECO:0000313" key="14">
    <source>
        <dbReference type="EMBL" id="MFC5447430.1"/>
    </source>
</evidence>
<dbReference type="Pfam" id="PF00689">
    <property type="entry name" value="Cation_ATPase_C"/>
    <property type="match status" value="1"/>
</dbReference>
<evidence type="ECO:0000256" key="6">
    <source>
        <dbReference type="ARBA" id="ARBA00022741"/>
    </source>
</evidence>
<dbReference type="InterPro" id="IPR004014">
    <property type="entry name" value="ATPase_P-typ_cation-transptr_N"/>
</dbReference>
<dbReference type="Pfam" id="PF13246">
    <property type="entry name" value="Cation_ATPase"/>
    <property type="match status" value="1"/>
</dbReference>
<feature type="transmembrane region" description="Helical" evidence="12">
    <location>
        <begin position="1461"/>
        <end position="1477"/>
    </location>
</feature>
<dbReference type="SUPFAM" id="SSF81665">
    <property type="entry name" value="Calcium ATPase, transmembrane domain M"/>
    <property type="match status" value="1"/>
</dbReference>
<dbReference type="SUPFAM" id="SSF81660">
    <property type="entry name" value="Metal cation-transporting ATPase, ATP-binding domain N"/>
    <property type="match status" value="2"/>
</dbReference>
<keyword evidence="4" id="KW-0597">Phosphoprotein</keyword>
<evidence type="ECO:0000256" key="2">
    <source>
        <dbReference type="ARBA" id="ARBA00005675"/>
    </source>
</evidence>
<keyword evidence="8" id="KW-1278">Translocase</keyword>
<feature type="transmembrane region" description="Helical" evidence="12">
    <location>
        <begin position="1391"/>
        <end position="1413"/>
    </location>
</feature>
<evidence type="ECO:0000256" key="9">
    <source>
        <dbReference type="ARBA" id="ARBA00022989"/>
    </source>
</evidence>
<evidence type="ECO:0000256" key="8">
    <source>
        <dbReference type="ARBA" id="ARBA00022967"/>
    </source>
</evidence>
<keyword evidence="11 12" id="KW-0472">Membrane</keyword>
<dbReference type="InterPro" id="IPR006068">
    <property type="entry name" value="ATPase_P-typ_cation-transptr_C"/>
</dbReference>
<dbReference type="Pfam" id="PF00122">
    <property type="entry name" value="E1-E2_ATPase"/>
    <property type="match status" value="1"/>
</dbReference>
<keyword evidence="10" id="KW-0406">Ion transport</keyword>
<dbReference type="InterPro" id="IPR059000">
    <property type="entry name" value="ATPase_P-type_domA"/>
</dbReference>
<dbReference type="Gene3D" id="2.70.150.10">
    <property type="entry name" value="Calcium-transporting ATPase, cytoplasmic transduction domain A"/>
    <property type="match status" value="1"/>
</dbReference>
<comment type="similarity">
    <text evidence="2">Belongs to the cation transport ATPase (P-type) (TC 3.A.3) family. Type IIA subfamily.</text>
</comment>
<keyword evidence="7" id="KW-0067">ATP-binding</keyword>